<evidence type="ECO:0000256" key="2">
    <source>
        <dbReference type="ARBA" id="ARBA00022723"/>
    </source>
</evidence>
<dbReference type="GO" id="GO:0005525">
    <property type="term" value="F:GTP binding"/>
    <property type="evidence" value="ECO:0007669"/>
    <property type="project" value="UniProtKB-UniRule"/>
</dbReference>
<accession>A0A6G7BBS1</accession>
<dbReference type="Gene3D" id="3.40.50.11060">
    <property type="entry name" value="GTPase HflX, N-terminal domain"/>
    <property type="match status" value="1"/>
</dbReference>
<proteinExistence type="inferred from homology"/>
<dbReference type="Gene3D" id="6.10.250.2860">
    <property type="match status" value="1"/>
</dbReference>
<evidence type="ECO:0000313" key="12">
    <source>
        <dbReference type="Proteomes" id="UP000501676"/>
    </source>
</evidence>
<sequence>MINTIPSKRKVFLAGVNLNNSNFNYYMDELAKLAEANQMEVVGRSWQNLETIVTGTYFGLGKINEIKHLAKELHATVIIINDELTPTQIRNLEKMTKLSILDRTELILEIFSNRVRTKQAKLQVQLARLQYELPRLHPSENRLDQQRGSGGGFNNRGAGETKLELNRRTIQQQISNIKKDLKKINQQEIIKATQRNNSFLPQVALVGYTNSGKSTTLNNLLNEYSKSADKKQVFTKDMLFATLDTHVRRIDLENKLSFIISDTVGFVSNLPHNLIESFKATLQEVRDADLIINVVDASDPNILQMIQTTTKVLDELQIGDVPIITAFNKVDKTDRSYPQIEGNGNILYSAKDPESIRLLAKLIQKKIFSNLQVVELFLPLQMGDKLNYLHTHGQVIEEKYQDNGIYIKTKICKKIADKFAKYNYKSK</sequence>
<dbReference type="PROSITE" id="PS51705">
    <property type="entry name" value="G_HFLX"/>
    <property type="match status" value="1"/>
</dbReference>
<dbReference type="AlphaFoldDB" id="A0A6G7BBS1"/>
<evidence type="ECO:0000256" key="1">
    <source>
        <dbReference type="ARBA" id="ARBA00022490"/>
    </source>
</evidence>
<dbReference type="InterPro" id="IPR006073">
    <property type="entry name" value="GTP-bd"/>
</dbReference>
<evidence type="ECO:0000256" key="3">
    <source>
        <dbReference type="ARBA" id="ARBA00022741"/>
    </source>
</evidence>
<keyword evidence="5 6" id="KW-0342">GTP-binding</keyword>
<keyword evidence="1 6" id="KW-0963">Cytoplasm</keyword>
<dbReference type="Gene3D" id="3.40.50.300">
    <property type="entry name" value="P-loop containing nucleotide triphosphate hydrolases"/>
    <property type="match status" value="1"/>
</dbReference>
<dbReference type="Pfam" id="PF13167">
    <property type="entry name" value="GTP-bdg_N"/>
    <property type="match status" value="1"/>
</dbReference>
<dbReference type="InterPro" id="IPR027417">
    <property type="entry name" value="P-loop_NTPase"/>
</dbReference>
<name>A0A6G7BBS1_9LACO</name>
<dbReference type="PIRSF" id="PIRSF006809">
    <property type="entry name" value="GTP-binding_hflX_prd"/>
    <property type="match status" value="1"/>
</dbReference>
<dbReference type="FunFam" id="3.40.50.11060:FF:000001">
    <property type="entry name" value="GTPase HflX"/>
    <property type="match status" value="1"/>
</dbReference>
<dbReference type="InterPro" id="IPR030394">
    <property type="entry name" value="G_HFLX_dom"/>
</dbReference>
<comment type="similarity">
    <text evidence="6">Belongs to the TRAFAC class OBG-HflX-like GTPase superfamily. HflX GTPase family.</text>
</comment>
<feature type="binding site" evidence="7">
    <location>
        <begin position="207"/>
        <end position="214"/>
    </location>
    <ligand>
        <name>GTP</name>
        <dbReference type="ChEBI" id="CHEBI:37565"/>
    </ligand>
</feature>
<feature type="domain" description="Hflx-type G" evidence="10">
    <location>
        <begin position="201"/>
        <end position="370"/>
    </location>
</feature>
<keyword evidence="2 8" id="KW-0479">Metal-binding</keyword>
<dbReference type="PRINTS" id="PR00326">
    <property type="entry name" value="GTP1OBG"/>
</dbReference>
<dbReference type="PANTHER" id="PTHR10229:SF4">
    <property type="entry name" value="GTPASE HFLX"/>
    <property type="match status" value="1"/>
</dbReference>
<evidence type="ECO:0000256" key="9">
    <source>
        <dbReference type="SAM" id="MobiDB-lite"/>
    </source>
</evidence>
<comment type="function">
    <text evidence="6">GTPase that associates with the 50S ribosomal subunit and may have a role during protein synthesis or ribosome biogenesis.</text>
</comment>
<dbReference type="Pfam" id="PF16360">
    <property type="entry name" value="GTP-bdg_M"/>
    <property type="match status" value="1"/>
</dbReference>
<comment type="subunit">
    <text evidence="6">Monomer. Associates with the 50S ribosomal subunit.</text>
</comment>
<feature type="binding site" evidence="8">
    <location>
        <position position="214"/>
    </location>
    <ligand>
        <name>Mg(2+)</name>
        <dbReference type="ChEBI" id="CHEBI:18420"/>
    </ligand>
</feature>
<dbReference type="InterPro" id="IPR032305">
    <property type="entry name" value="GTP-bd_M"/>
</dbReference>
<reference evidence="11 12" key="1">
    <citation type="submission" date="2020-02" db="EMBL/GenBank/DDBJ databases">
        <title>Complete genome sequences of six Lactobacillus iners strains isolated from the human vagina.</title>
        <authorList>
            <person name="France M.T."/>
            <person name="Rutt L."/>
            <person name="Narina S."/>
            <person name="Arbaugh S."/>
            <person name="Humphrys M.S."/>
            <person name="Ma B."/>
            <person name="Hayward M.R."/>
            <person name="Relman D."/>
            <person name="Kwon D.S."/>
            <person name="Ravel J."/>
        </authorList>
    </citation>
    <scope>NUCLEOTIDE SEQUENCE [LARGE SCALE GENOMIC DNA]</scope>
    <source>
        <strain evidence="11 12">C0210C1</strain>
    </source>
</reference>
<dbReference type="GO" id="GO:0003924">
    <property type="term" value="F:GTPase activity"/>
    <property type="evidence" value="ECO:0007669"/>
    <property type="project" value="UniProtKB-UniRule"/>
</dbReference>
<dbReference type="GO" id="GO:0043022">
    <property type="term" value="F:ribosome binding"/>
    <property type="evidence" value="ECO:0007669"/>
    <property type="project" value="TreeGrafter"/>
</dbReference>
<dbReference type="GO" id="GO:0005737">
    <property type="term" value="C:cytoplasm"/>
    <property type="evidence" value="ECO:0007669"/>
    <property type="project" value="UniProtKB-SubCell"/>
</dbReference>
<dbReference type="PANTHER" id="PTHR10229">
    <property type="entry name" value="GTP-BINDING PROTEIN HFLX"/>
    <property type="match status" value="1"/>
</dbReference>
<organism evidence="11 12">
    <name type="scientific">Lactobacillus iners</name>
    <dbReference type="NCBI Taxonomy" id="147802"/>
    <lineage>
        <taxon>Bacteria</taxon>
        <taxon>Bacillati</taxon>
        <taxon>Bacillota</taxon>
        <taxon>Bacilli</taxon>
        <taxon>Lactobacillales</taxon>
        <taxon>Lactobacillaceae</taxon>
        <taxon>Lactobacillus</taxon>
    </lineage>
</organism>
<gene>
    <name evidence="6 11" type="primary">hflX</name>
    <name evidence="11" type="ORF">G6Z83_01740</name>
</gene>
<dbReference type="HAMAP" id="MF_00900">
    <property type="entry name" value="GTPase_HflX"/>
    <property type="match status" value="1"/>
</dbReference>
<comment type="cofactor">
    <cofactor evidence="8">
        <name>Mg(2+)</name>
        <dbReference type="ChEBI" id="CHEBI:18420"/>
    </cofactor>
</comment>
<dbReference type="RefSeq" id="WP_006735513.1">
    <property type="nucleotide sequence ID" value="NZ_CP045664.1"/>
</dbReference>
<feature type="region of interest" description="Disordered" evidence="9">
    <location>
        <begin position="138"/>
        <end position="162"/>
    </location>
</feature>
<evidence type="ECO:0000256" key="6">
    <source>
        <dbReference type="HAMAP-Rule" id="MF_00900"/>
    </source>
</evidence>
<dbReference type="InterPro" id="IPR016496">
    <property type="entry name" value="GTPase_HflX"/>
</dbReference>
<dbReference type="InterPro" id="IPR025121">
    <property type="entry name" value="GTPase_HflX_N"/>
</dbReference>
<dbReference type="EMBL" id="CP049228">
    <property type="protein sequence ID" value="QIH23468.1"/>
    <property type="molecule type" value="Genomic_DNA"/>
</dbReference>
<keyword evidence="4 8" id="KW-0460">Magnesium</keyword>
<evidence type="ECO:0000259" key="10">
    <source>
        <dbReference type="PROSITE" id="PS51705"/>
    </source>
</evidence>
<feature type="binding site" evidence="7">
    <location>
        <begin position="240"/>
        <end position="244"/>
    </location>
    <ligand>
        <name>GTP</name>
        <dbReference type="ChEBI" id="CHEBI:37565"/>
    </ligand>
</feature>
<feature type="binding site" evidence="8">
    <location>
        <position position="242"/>
    </location>
    <ligand>
        <name>Mg(2+)</name>
        <dbReference type="ChEBI" id="CHEBI:18420"/>
    </ligand>
</feature>
<protein>
    <recommendedName>
        <fullName evidence="6">GTPase HflX</fullName>
    </recommendedName>
    <alternativeName>
        <fullName evidence="6">GTP-binding protein HflX</fullName>
    </alternativeName>
</protein>
<evidence type="ECO:0000313" key="11">
    <source>
        <dbReference type="EMBL" id="QIH23468.1"/>
    </source>
</evidence>
<comment type="subcellular location">
    <subcellularLocation>
        <location evidence="6">Cytoplasm</location>
    </subcellularLocation>
    <text evidence="6">May associate with membranes.</text>
</comment>
<evidence type="ECO:0000256" key="8">
    <source>
        <dbReference type="PIRSR" id="PIRSR006809-2"/>
    </source>
</evidence>
<dbReference type="SUPFAM" id="SSF52540">
    <property type="entry name" value="P-loop containing nucleoside triphosphate hydrolases"/>
    <property type="match status" value="1"/>
</dbReference>
<evidence type="ECO:0000256" key="5">
    <source>
        <dbReference type="ARBA" id="ARBA00023134"/>
    </source>
</evidence>
<feature type="binding site" evidence="7">
    <location>
        <begin position="328"/>
        <end position="331"/>
    </location>
    <ligand>
        <name>GTP</name>
        <dbReference type="ChEBI" id="CHEBI:37565"/>
    </ligand>
</feature>
<dbReference type="InterPro" id="IPR042108">
    <property type="entry name" value="GTPase_HflX_N_sf"/>
</dbReference>
<dbReference type="NCBIfam" id="TIGR03156">
    <property type="entry name" value="GTP_HflX"/>
    <property type="match status" value="1"/>
</dbReference>
<dbReference type="GO" id="GO:0046872">
    <property type="term" value="F:metal ion binding"/>
    <property type="evidence" value="ECO:0007669"/>
    <property type="project" value="UniProtKB-KW"/>
</dbReference>
<dbReference type="Pfam" id="PF01926">
    <property type="entry name" value="MMR_HSR1"/>
    <property type="match status" value="1"/>
</dbReference>
<evidence type="ECO:0000256" key="4">
    <source>
        <dbReference type="ARBA" id="ARBA00022842"/>
    </source>
</evidence>
<evidence type="ECO:0000256" key="7">
    <source>
        <dbReference type="PIRSR" id="PIRSR006809-1"/>
    </source>
</evidence>
<feature type="binding site" evidence="7">
    <location>
        <begin position="349"/>
        <end position="351"/>
    </location>
    <ligand>
        <name>GTP</name>
        <dbReference type="ChEBI" id="CHEBI:37565"/>
    </ligand>
</feature>
<dbReference type="CDD" id="cd01878">
    <property type="entry name" value="HflX"/>
    <property type="match status" value="1"/>
</dbReference>
<keyword evidence="3 6" id="KW-0547">Nucleotide-binding</keyword>
<dbReference type="Proteomes" id="UP000501676">
    <property type="component" value="Chromosome"/>
</dbReference>
<feature type="binding site" evidence="7">
    <location>
        <begin position="262"/>
        <end position="265"/>
    </location>
    <ligand>
        <name>GTP</name>
        <dbReference type="ChEBI" id="CHEBI:37565"/>
    </ligand>
</feature>